<proteinExistence type="predicted"/>
<gene>
    <name evidence="2" type="ORF">C8E02_0929</name>
</gene>
<feature type="region of interest" description="Disordered" evidence="1">
    <location>
        <begin position="1"/>
        <end position="51"/>
    </location>
</feature>
<comment type="caution">
    <text evidence="2">The sequence shown here is derived from an EMBL/GenBank/DDBJ whole genome shotgun (WGS) entry which is preliminary data.</text>
</comment>
<feature type="compositionally biased region" description="Low complexity" evidence="1">
    <location>
        <begin position="148"/>
        <end position="166"/>
    </location>
</feature>
<dbReference type="RefSeq" id="WP_120809816.1">
    <property type="nucleotide sequence ID" value="NZ_RBID01000011.1"/>
</dbReference>
<dbReference type="AlphaFoldDB" id="A0A495BKP2"/>
<evidence type="ECO:0000313" key="3">
    <source>
        <dbReference type="Proteomes" id="UP000279384"/>
    </source>
</evidence>
<dbReference type="Proteomes" id="UP000279384">
    <property type="component" value="Unassembled WGS sequence"/>
</dbReference>
<feature type="region of interest" description="Disordered" evidence="1">
    <location>
        <begin position="144"/>
        <end position="173"/>
    </location>
</feature>
<evidence type="ECO:0000256" key="1">
    <source>
        <dbReference type="SAM" id="MobiDB-lite"/>
    </source>
</evidence>
<name>A0A495BKP2_VOGIN</name>
<protein>
    <submittedName>
        <fullName evidence="2">Uncharacterized protein</fullName>
    </submittedName>
</protein>
<sequence length="180" mass="18666">MSTKDKIDTTQDNNEQLANRELDALVAEQDAALNPPAEAGEEFQPGQAPAPADMGNAQCVAMLLDVGVAMGKVYFPSLEQSASPDKCQQVAASVGAVLDKYGMQAGGWLTQYGAELGALVTCATFGVGVYAGIKADIAARQDAERKPVTAPAAPVTVTEQPPAADDPAAKLPTWQHVKVA</sequence>
<organism evidence="2 3">
    <name type="scientific">Vogesella indigofera</name>
    <name type="common">Pseudomonas indigofera</name>
    <dbReference type="NCBI Taxonomy" id="45465"/>
    <lineage>
        <taxon>Bacteria</taxon>
        <taxon>Pseudomonadati</taxon>
        <taxon>Pseudomonadota</taxon>
        <taxon>Betaproteobacteria</taxon>
        <taxon>Neisseriales</taxon>
        <taxon>Chromobacteriaceae</taxon>
        <taxon>Vogesella</taxon>
    </lineage>
</organism>
<dbReference type="EMBL" id="RBID01000011">
    <property type="protein sequence ID" value="RKQ61162.1"/>
    <property type="molecule type" value="Genomic_DNA"/>
</dbReference>
<accession>A0A495BKP2</accession>
<evidence type="ECO:0000313" key="2">
    <source>
        <dbReference type="EMBL" id="RKQ61162.1"/>
    </source>
</evidence>
<reference evidence="2 3" key="1">
    <citation type="submission" date="2018-10" db="EMBL/GenBank/DDBJ databases">
        <title>Genomic Encyclopedia of Type Strains, Phase IV (KMG-IV): sequencing the most valuable type-strain genomes for metagenomic binning, comparative biology and taxonomic classification.</title>
        <authorList>
            <person name="Goeker M."/>
        </authorList>
    </citation>
    <scope>NUCLEOTIDE SEQUENCE [LARGE SCALE GENOMIC DNA]</scope>
    <source>
        <strain evidence="2 3">DSM 3303</strain>
    </source>
</reference>